<keyword evidence="3" id="KW-1185">Reference proteome</keyword>
<comment type="caution">
    <text evidence="2">The sequence shown here is derived from an EMBL/GenBank/DDBJ whole genome shotgun (WGS) entry which is preliminary data.</text>
</comment>
<dbReference type="RefSeq" id="XP_018143646.1">
    <property type="nucleotide sequence ID" value="XM_018286858.1"/>
</dbReference>
<dbReference type="EMBL" id="LSBJ02000004">
    <property type="protein sequence ID" value="OAQ66559.1"/>
    <property type="molecule type" value="Genomic_DNA"/>
</dbReference>
<dbReference type="KEGG" id="pchm:VFPPC_08095"/>
<dbReference type="AlphaFoldDB" id="A0A179FNG7"/>
<name>A0A179FNG7_METCM</name>
<evidence type="ECO:0000313" key="2">
    <source>
        <dbReference type="EMBL" id="OAQ66559.1"/>
    </source>
</evidence>
<organism evidence="2 3">
    <name type="scientific">Pochonia chlamydosporia 170</name>
    <dbReference type="NCBI Taxonomy" id="1380566"/>
    <lineage>
        <taxon>Eukaryota</taxon>
        <taxon>Fungi</taxon>
        <taxon>Dikarya</taxon>
        <taxon>Ascomycota</taxon>
        <taxon>Pezizomycotina</taxon>
        <taxon>Sordariomycetes</taxon>
        <taxon>Hypocreomycetidae</taxon>
        <taxon>Hypocreales</taxon>
        <taxon>Clavicipitaceae</taxon>
        <taxon>Pochonia</taxon>
    </lineage>
</organism>
<dbReference type="GeneID" id="28850852"/>
<gene>
    <name evidence="2" type="ORF">VFPPC_08095</name>
</gene>
<protein>
    <submittedName>
        <fullName evidence="2">Uncharacterized protein</fullName>
    </submittedName>
</protein>
<proteinExistence type="predicted"/>
<feature type="region of interest" description="Disordered" evidence="1">
    <location>
        <begin position="98"/>
        <end position="127"/>
    </location>
</feature>
<dbReference type="Proteomes" id="UP000078397">
    <property type="component" value="Unassembled WGS sequence"/>
</dbReference>
<feature type="compositionally biased region" description="Basic and acidic residues" evidence="1">
    <location>
        <begin position="98"/>
        <end position="116"/>
    </location>
</feature>
<reference evidence="2 3" key="1">
    <citation type="journal article" date="2016" name="PLoS Pathog.">
        <title>Biosynthesis of antibiotic leucinostatins in bio-control fungus Purpureocillium lilacinum and their inhibition on phytophthora revealed by genome mining.</title>
        <authorList>
            <person name="Wang G."/>
            <person name="Liu Z."/>
            <person name="Lin R."/>
            <person name="Li E."/>
            <person name="Mao Z."/>
            <person name="Ling J."/>
            <person name="Yang Y."/>
            <person name="Yin W.B."/>
            <person name="Xie B."/>
        </authorList>
    </citation>
    <scope>NUCLEOTIDE SEQUENCE [LARGE SCALE GENOMIC DNA]</scope>
    <source>
        <strain evidence="2">170</strain>
    </source>
</reference>
<evidence type="ECO:0000313" key="3">
    <source>
        <dbReference type="Proteomes" id="UP000078397"/>
    </source>
</evidence>
<sequence>MAVTIRIINAQTLSFCCRFGDLITAAILTKDDNIKPLHNREPLSAFHVEHSGEELSSVQLWQNQVHRLRVIHTSPLCANAAATIAVNAAKAMVNKCKTNADEQKSGSHRERWRDGDSSQGPQIEAGQPKRWNNYWFGANRASPADPQLLVFFC</sequence>
<accession>A0A179FNG7</accession>
<evidence type="ECO:0000256" key="1">
    <source>
        <dbReference type="SAM" id="MobiDB-lite"/>
    </source>
</evidence>